<dbReference type="GO" id="GO:0004497">
    <property type="term" value="F:monooxygenase activity"/>
    <property type="evidence" value="ECO:0007669"/>
    <property type="project" value="UniProtKB-KW"/>
</dbReference>
<dbReference type="InterPro" id="IPR036396">
    <property type="entry name" value="Cyt_P450_sf"/>
</dbReference>
<dbReference type="InterPro" id="IPR017972">
    <property type="entry name" value="Cyt_P450_CS"/>
</dbReference>
<evidence type="ECO:0000313" key="16">
    <source>
        <dbReference type="Proteomes" id="UP001162156"/>
    </source>
</evidence>
<dbReference type="AlphaFoldDB" id="A0AAV8WLA0"/>
<keyword evidence="7" id="KW-0256">Endoplasmic reticulum</keyword>
<feature type="binding site" description="axial binding residue" evidence="13">
    <location>
        <position position="79"/>
    </location>
    <ligand>
        <name>heme</name>
        <dbReference type="ChEBI" id="CHEBI:30413"/>
    </ligand>
    <ligandPart>
        <name>Fe</name>
        <dbReference type="ChEBI" id="CHEBI:18248"/>
    </ligandPart>
</feature>
<keyword evidence="16" id="KW-1185">Reference proteome</keyword>
<protein>
    <recommendedName>
        <fullName evidence="17">Cytochrome P450</fullName>
    </recommendedName>
</protein>
<dbReference type="GO" id="GO:0005506">
    <property type="term" value="F:iron ion binding"/>
    <property type="evidence" value="ECO:0007669"/>
    <property type="project" value="InterPro"/>
</dbReference>
<evidence type="ECO:0000256" key="7">
    <source>
        <dbReference type="ARBA" id="ARBA00022824"/>
    </source>
</evidence>
<dbReference type="PROSITE" id="PS00086">
    <property type="entry name" value="CYTOCHROME_P450"/>
    <property type="match status" value="1"/>
</dbReference>
<proteinExistence type="inferred from homology"/>
<keyword evidence="11 14" id="KW-0503">Monooxygenase</keyword>
<comment type="caution">
    <text evidence="15">The sequence shown here is derived from an EMBL/GenBank/DDBJ whole genome shotgun (WGS) entry which is preliminary data.</text>
</comment>
<evidence type="ECO:0000256" key="14">
    <source>
        <dbReference type="RuleBase" id="RU000461"/>
    </source>
</evidence>
<evidence type="ECO:0000256" key="10">
    <source>
        <dbReference type="ARBA" id="ARBA00023004"/>
    </source>
</evidence>
<evidence type="ECO:0008006" key="17">
    <source>
        <dbReference type="Google" id="ProtNLM"/>
    </source>
</evidence>
<evidence type="ECO:0000256" key="1">
    <source>
        <dbReference type="ARBA" id="ARBA00001971"/>
    </source>
</evidence>
<dbReference type="EMBL" id="JANEYF010005736">
    <property type="protein sequence ID" value="KAJ8927067.1"/>
    <property type="molecule type" value="Genomic_DNA"/>
</dbReference>
<dbReference type="GO" id="GO:0020037">
    <property type="term" value="F:heme binding"/>
    <property type="evidence" value="ECO:0007669"/>
    <property type="project" value="InterPro"/>
</dbReference>
<comment type="similarity">
    <text evidence="4 14">Belongs to the cytochrome P450 family.</text>
</comment>
<dbReference type="PANTHER" id="PTHR24292:SF54">
    <property type="entry name" value="CYP9F3-RELATED"/>
    <property type="match status" value="1"/>
</dbReference>
<evidence type="ECO:0000256" key="9">
    <source>
        <dbReference type="ARBA" id="ARBA00023002"/>
    </source>
</evidence>
<dbReference type="GO" id="GO:0016705">
    <property type="term" value="F:oxidoreductase activity, acting on paired donors, with incorporation or reduction of molecular oxygen"/>
    <property type="evidence" value="ECO:0007669"/>
    <property type="project" value="InterPro"/>
</dbReference>
<sequence>MHPAVPYITRVAGSDYKLPGGNNIIEKGTQVLIPIESIHDDEEYFPNPDVFDPERFNDENKNSIPPYAHMPFGGGPRLCIGKYGDNYRSHVLEWQAPASSRLS</sequence>
<dbReference type="Gene3D" id="1.10.630.10">
    <property type="entry name" value="Cytochrome P450"/>
    <property type="match status" value="1"/>
</dbReference>
<dbReference type="Pfam" id="PF00067">
    <property type="entry name" value="p450"/>
    <property type="match status" value="1"/>
</dbReference>
<dbReference type="Proteomes" id="UP001162156">
    <property type="component" value="Unassembled WGS sequence"/>
</dbReference>
<evidence type="ECO:0000256" key="2">
    <source>
        <dbReference type="ARBA" id="ARBA00004174"/>
    </source>
</evidence>
<dbReference type="InterPro" id="IPR001128">
    <property type="entry name" value="Cyt_P450"/>
</dbReference>
<evidence type="ECO:0000256" key="5">
    <source>
        <dbReference type="ARBA" id="ARBA00022617"/>
    </source>
</evidence>
<gene>
    <name evidence="15" type="ORF">NQ314_020513</name>
</gene>
<evidence type="ECO:0000256" key="3">
    <source>
        <dbReference type="ARBA" id="ARBA00004406"/>
    </source>
</evidence>
<dbReference type="PANTHER" id="PTHR24292">
    <property type="entry name" value="CYTOCHROME P450"/>
    <property type="match status" value="1"/>
</dbReference>
<keyword evidence="8" id="KW-0492">Microsome</keyword>
<keyword evidence="5 13" id="KW-0349">Heme</keyword>
<evidence type="ECO:0000256" key="8">
    <source>
        <dbReference type="ARBA" id="ARBA00022848"/>
    </source>
</evidence>
<evidence type="ECO:0000256" key="11">
    <source>
        <dbReference type="ARBA" id="ARBA00023033"/>
    </source>
</evidence>
<evidence type="ECO:0000256" key="6">
    <source>
        <dbReference type="ARBA" id="ARBA00022723"/>
    </source>
</evidence>
<accession>A0AAV8WLA0</accession>
<comment type="cofactor">
    <cofactor evidence="1 13">
        <name>heme</name>
        <dbReference type="ChEBI" id="CHEBI:30413"/>
    </cofactor>
</comment>
<evidence type="ECO:0000256" key="4">
    <source>
        <dbReference type="ARBA" id="ARBA00010617"/>
    </source>
</evidence>
<dbReference type="PRINTS" id="PR00463">
    <property type="entry name" value="EP450I"/>
</dbReference>
<keyword evidence="10 13" id="KW-0408">Iron</keyword>
<dbReference type="GO" id="GO:0005789">
    <property type="term" value="C:endoplasmic reticulum membrane"/>
    <property type="evidence" value="ECO:0007669"/>
    <property type="project" value="UniProtKB-SubCell"/>
</dbReference>
<keyword evidence="12" id="KW-0472">Membrane</keyword>
<dbReference type="InterPro" id="IPR050476">
    <property type="entry name" value="Insect_CytP450_Detox"/>
</dbReference>
<evidence type="ECO:0000256" key="12">
    <source>
        <dbReference type="ARBA" id="ARBA00023136"/>
    </source>
</evidence>
<evidence type="ECO:0000313" key="15">
    <source>
        <dbReference type="EMBL" id="KAJ8927067.1"/>
    </source>
</evidence>
<reference evidence="15" key="1">
    <citation type="journal article" date="2023" name="Insect Mol. Biol.">
        <title>Genome sequencing provides insights into the evolution of gene families encoding plant cell wall-degrading enzymes in longhorned beetles.</title>
        <authorList>
            <person name="Shin N.R."/>
            <person name="Okamura Y."/>
            <person name="Kirsch R."/>
            <person name="Pauchet Y."/>
        </authorList>
    </citation>
    <scope>NUCLEOTIDE SEQUENCE</scope>
    <source>
        <strain evidence="15">RBIC_L_NR</strain>
    </source>
</reference>
<keyword evidence="9 14" id="KW-0560">Oxidoreductase</keyword>
<organism evidence="15 16">
    <name type="scientific">Rhamnusium bicolor</name>
    <dbReference type="NCBI Taxonomy" id="1586634"/>
    <lineage>
        <taxon>Eukaryota</taxon>
        <taxon>Metazoa</taxon>
        <taxon>Ecdysozoa</taxon>
        <taxon>Arthropoda</taxon>
        <taxon>Hexapoda</taxon>
        <taxon>Insecta</taxon>
        <taxon>Pterygota</taxon>
        <taxon>Neoptera</taxon>
        <taxon>Endopterygota</taxon>
        <taxon>Coleoptera</taxon>
        <taxon>Polyphaga</taxon>
        <taxon>Cucujiformia</taxon>
        <taxon>Chrysomeloidea</taxon>
        <taxon>Cerambycidae</taxon>
        <taxon>Lepturinae</taxon>
        <taxon>Rhagiini</taxon>
        <taxon>Rhamnusium</taxon>
    </lineage>
</organism>
<dbReference type="SUPFAM" id="SSF48264">
    <property type="entry name" value="Cytochrome P450"/>
    <property type="match status" value="1"/>
</dbReference>
<keyword evidence="6 13" id="KW-0479">Metal-binding</keyword>
<comment type="subcellular location">
    <subcellularLocation>
        <location evidence="3">Endoplasmic reticulum membrane</location>
        <topology evidence="3">Peripheral membrane protein</topology>
    </subcellularLocation>
    <subcellularLocation>
        <location evidence="2">Microsome membrane</location>
        <topology evidence="2">Peripheral membrane protein</topology>
    </subcellularLocation>
</comment>
<dbReference type="InterPro" id="IPR002401">
    <property type="entry name" value="Cyt_P450_E_grp-I"/>
</dbReference>
<evidence type="ECO:0000256" key="13">
    <source>
        <dbReference type="PIRSR" id="PIRSR602401-1"/>
    </source>
</evidence>
<name>A0AAV8WLA0_9CUCU</name>